<proteinExistence type="predicted"/>
<dbReference type="Gene3D" id="3.30.565.10">
    <property type="entry name" value="Histidine kinase-like ATPase, C-terminal domain"/>
    <property type="match status" value="1"/>
</dbReference>
<dbReference type="Gene3D" id="1.10.1660.10">
    <property type="match status" value="1"/>
</dbReference>
<reference evidence="2 3" key="1">
    <citation type="submission" date="2018-09" db="EMBL/GenBank/DDBJ databases">
        <title>Genome sequencing of strain 2DFW10M-5.</title>
        <authorList>
            <person name="Heo J."/>
            <person name="Kim S.-J."/>
            <person name="Kwon S.-W."/>
        </authorList>
    </citation>
    <scope>NUCLEOTIDE SEQUENCE [LARGE SCALE GENOMIC DNA]</scope>
    <source>
        <strain evidence="2 3">2DFW10M-5</strain>
    </source>
</reference>
<dbReference type="InterPro" id="IPR000551">
    <property type="entry name" value="MerR-type_HTH_dom"/>
</dbReference>
<dbReference type="GO" id="GO:0003677">
    <property type="term" value="F:DNA binding"/>
    <property type="evidence" value="ECO:0007669"/>
    <property type="project" value="UniProtKB-KW"/>
</dbReference>
<dbReference type="CDD" id="cd00592">
    <property type="entry name" value="HTH_MerR-like"/>
    <property type="match status" value="1"/>
</dbReference>
<gene>
    <name evidence="2" type="ORF">D7I44_05025</name>
</gene>
<sequence length="335" mass="35945">MAAIRIGELSAGLGLPIKTLRRLADAGAIPSHRTEGGHRLFDPDAVRAALGRSATAETPPAASPDWRRAEKLDGLREDVVWAAVASELGIDPKTEGGRIAAYAFTEMLNNAIDHSGGTSADIQVWRSSDAIDFTIADDGEGIFAHVRDGLGLATELDAAAELTKGKRTTMSERHSGEGIFFTSKAVDTLRIAANGLRLTFDNTRGDFALGVDTSTAVGTAVTATVSATPTRTLRQVFDQYTDEDGAFARSTPTVKLFGAGVSFVSRSEARRLLDGMDVFREIDLDFAGVEDVGQGFIDEVLRVWPSQHPEVRVTPMNMNEAVEFMARRVARPPVT</sequence>
<dbReference type="GO" id="GO:0006355">
    <property type="term" value="P:regulation of DNA-templated transcription"/>
    <property type="evidence" value="ECO:0007669"/>
    <property type="project" value="InterPro"/>
</dbReference>
<feature type="domain" description="HTH merR-type" evidence="1">
    <location>
        <begin position="3"/>
        <end position="47"/>
    </location>
</feature>
<dbReference type="RefSeq" id="WP_120788483.1">
    <property type="nucleotide sequence ID" value="NZ_CP032624.1"/>
</dbReference>
<dbReference type="Pfam" id="PF14213">
    <property type="entry name" value="DUF4325"/>
    <property type="match status" value="1"/>
</dbReference>
<dbReference type="OrthoDB" id="5109193at2"/>
<evidence type="ECO:0000313" key="3">
    <source>
        <dbReference type="Proteomes" id="UP000275069"/>
    </source>
</evidence>
<keyword evidence="2" id="KW-0238">DNA-binding</keyword>
<keyword evidence="3" id="KW-1185">Reference proteome</keyword>
<dbReference type="Pfam" id="PF00376">
    <property type="entry name" value="MerR"/>
    <property type="match status" value="1"/>
</dbReference>
<organism evidence="2 3">
    <name type="scientific">Gryllotalpicola protaetiae</name>
    <dbReference type="NCBI Taxonomy" id="2419771"/>
    <lineage>
        <taxon>Bacteria</taxon>
        <taxon>Bacillati</taxon>
        <taxon>Actinomycetota</taxon>
        <taxon>Actinomycetes</taxon>
        <taxon>Micrococcales</taxon>
        <taxon>Microbacteriaceae</taxon>
        <taxon>Gryllotalpicola</taxon>
    </lineage>
</organism>
<name>A0A387BP97_9MICO</name>
<accession>A0A387BP97</accession>
<dbReference type="Pfam" id="PF13581">
    <property type="entry name" value="HATPase_c_2"/>
    <property type="match status" value="1"/>
</dbReference>
<dbReference type="InterPro" id="IPR009061">
    <property type="entry name" value="DNA-bd_dom_put_sf"/>
</dbReference>
<dbReference type="InterPro" id="IPR003594">
    <property type="entry name" value="HATPase_dom"/>
</dbReference>
<dbReference type="InterPro" id="IPR036890">
    <property type="entry name" value="HATPase_C_sf"/>
</dbReference>
<dbReference type="EMBL" id="CP032624">
    <property type="protein sequence ID" value="AYG02949.1"/>
    <property type="molecule type" value="Genomic_DNA"/>
</dbReference>
<dbReference type="Proteomes" id="UP000275069">
    <property type="component" value="Chromosome"/>
</dbReference>
<dbReference type="SUPFAM" id="SSF55874">
    <property type="entry name" value="ATPase domain of HSP90 chaperone/DNA topoisomerase II/histidine kinase"/>
    <property type="match status" value="1"/>
</dbReference>
<evidence type="ECO:0000259" key="1">
    <source>
        <dbReference type="PROSITE" id="PS50937"/>
    </source>
</evidence>
<dbReference type="PROSITE" id="PS50937">
    <property type="entry name" value="HTH_MERR_2"/>
    <property type="match status" value="1"/>
</dbReference>
<evidence type="ECO:0000313" key="2">
    <source>
        <dbReference type="EMBL" id="AYG02949.1"/>
    </source>
</evidence>
<dbReference type="KEGG" id="gry:D7I44_05025"/>
<dbReference type="InterPro" id="IPR025474">
    <property type="entry name" value="DUF4325"/>
</dbReference>
<dbReference type="SUPFAM" id="SSF46955">
    <property type="entry name" value="Putative DNA-binding domain"/>
    <property type="match status" value="1"/>
</dbReference>
<dbReference type="AlphaFoldDB" id="A0A387BP97"/>
<protein>
    <submittedName>
        <fullName evidence="2">MerR family DNA-binding transcriptional regulator</fullName>
    </submittedName>
</protein>